<proteinExistence type="predicted"/>
<evidence type="ECO:0000313" key="1">
    <source>
        <dbReference type="EMBL" id="BCS94823.1"/>
    </source>
</evidence>
<keyword evidence="2" id="KW-1185">Reference proteome</keyword>
<organism evidence="1 2">
    <name type="scientific">Desulfoluna limicola</name>
    <dbReference type="NCBI Taxonomy" id="2810562"/>
    <lineage>
        <taxon>Bacteria</taxon>
        <taxon>Pseudomonadati</taxon>
        <taxon>Thermodesulfobacteriota</taxon>
        <taxon>Desulfobacteria</taxon>
        <taxon>Desulfobacterales</taxon>
        <taxon>Desulfolunaceae</taxon>
        <taxon>Desulfoluna</taxon>
    </lineage>
</organism>
<name>A0ABM7PCE4_9BACT</name>
<accession>A0ABM7PCE4</accession>
<gene>
    <name evidence="1" type="ORF">DSLASN_04550</name>
</gene>
<sequence>MHEIRVDVEKNRLYFTLGRINQADELAEIVHKVQRAVHQLSRRFTCVTDLRHYALAEDLSDNFMRLCQEALWDSAIGRVVRVNSPEQKAAHFTYEHESLVWPAYSVDSAPTLEEAEILLDQAL</sequence>
<dbReference type="EMBL" id="AP024488">
    <property type="protein sequence ID" value="BCS94823.1"/>
    <property type="molecule type" value="Genomic_DNA"/>
</dbReference>
<protein>
    <submittedName>
        <fullName evidence="1">Uncharacterized protein</fullName>
    </submittedName>
</protein>
<dbReference type="Proteomes" id="UP001320148">
    <property type="component" value="Chromosome"/>
</dbReference>
<evidence type="ECO:0000313" key="2">
    <source>
        <dbReference type="Proteomes" id="UP001320148"/>
    </source>
</evidence>
<reference evidence="1 2" key="1">
    <citation type="submission" date="2021-02" db="EMBL/GenBank/DDBJ databases">
        <title>Complete genome of Desulfoluna sp. strain ASN36.</title>
        <authorList>
            <person name="Takahashi A."/>
            <person name="Kojima H."/>
            <person name="Fukui M."/>
        </authorList>
    </citation>
    <scope>NUCLEOTIDE SEQUENCE [LARGE SCALE GENOMIC DNA]</scope>
    <source>
        <strain evidence="1 2">ASN36</strain>
    </source>
</reference>
<dbReference type="RefSeq" id="WP_236891129.1">
    <property type="nucleotide sequence ID" value="NZ_AP024488.1"/>
</dbReference>